<comment type="caution">
    <text evidence="3">The sequence shown here is derived from an EMBL/GenBank/DDBJ whole genome shotgun (WGS) entry which is preliminary data.</text>
</comment>
<comment type="caution">
    <text evidence="1">Lacks conserved residue(s) required for the propagation of feature annotation.</text>
</comment>
<evidence type="ECO:0000313" key="3">
    <source>
        <dbReference type="EMBL" id="RAK28068.1"/>
    </source>
</evidence>
<gene>
    <name evidence="3" type="ORF">B0I29_121164</name>
</gene>
<keyword evidence="3" id="KW-0808">Transferase</keyword>
<dbReference type="EMBL" id="QLMJ01000021">
    <property type="protein sequence ID" value="RAK28068.1"/>
    <property type="molecule type" value="Genomic_DNA"/>
</dbReference>
<name>A0A327Z0Z1_9ACTN</name>
<sequence>MCACRRTSSPEPPPRRHLVDNHGLYHGISKPWTEELAITAFLLLKPDCLRLGITAEALRLISEAGLRVEERRRIRLTPADVRYLWSEYTDDGHVLARAFLDRYLTTDDAEAVLVSGDDAFEKVRRIKRRLRSRHALGMFANVVHAAESLSELDRQMGYLFSGTDSPAGVSHRPGGIDFRPHFDVPKLVSGLWPLLQRDLDAPPPYPLDDGGEHAVILGGDRDHTLDSTVSAIWQSLPGVDPAHAILLALYADRTGGFPIALGNRRSVARCHRALVRHGIRHCWTIDALSTDVALPRPARWAPPGGSAAPAPAAAASVPPQSRSGQASSSPAPA</sequence>
<proteinExistence type="inferred from homology"/>
<dbReference type="AlphaFoldDB" id="A0A327Z0Z1"/>
<feature type="compositionally biased region" description="Polar residues" evidence="2">
    <location>
        <begin position="320"/>
        <end position="333"/>
    </location>
</feature>
<feature type="region of interest" description="Disordered" evidence="2">
    <location>
        <begin position="297"/>
        <end position="333"/>
    </location>
</feature>
<keyword evidence="3" id="KW-0418">Kinase</keyword>
<accession>A0A327Z0Z1</accession>
<dbReference type="GO" id="GO:0016301">
    <property type="term" value="F:kinase activity"/>
    <property type="evidence" value="ECO:0007669"/>
    <property type="project" value="UniProtKB-KW"/>
</dbReference>
<comment type="similarity">
    <text evidence="1">Belongs to the NDK family.</text>
</comment>
<dbReference type="OrthoDB" id="5176210at2"/>
<keyword evidence="4" id="KW-1185">Reference proteome</keyword>
<dbReference type="Proteomes" id="UP000249341">
    <property type="component" value="Unassembled WGS sequence"/>
</dbReference>
<protein>
    <submittedName>
        <fullName evidence="3">Nucleoside diphosphate kinase</fullName>
    </submittedName>
</protein>
<feature type="compositionally biased region" description="Low complexity" evidence="2">
    <location>
        <begin position="297"/>
        <end position="319"/>
    </location>
</feature>
<reference evidence="3 4" key="1">
    <citation type="submission" date="2018-06" db="EMBL/GenBank/DDBJ databases">
        <title>Genomic Encyclopedia of Type Strains, Phase III (KMG-III): the genomes of soil and plant-associated and newly described type strains.</title>
        <authorList>
            <person name="Whitman W."/>
        </authorList>
    </citation>
    <scope>NUCLEOTIDE SEQUENCE [LARGE SCALE GENOMIC DNA]</scope>
    <source>
        <strain evidence="3 4">CGMCC 4.7090</strain>
    </source>
</reference>
<dbReference type="InterPro" id="IPR036850">
    <property type="entry name" value="NDK-like_dom_sf"/>
</dbReference>
<dbReference type="SUPFAM" id="SSF54919">
    <property type="entry name" value="Nucleoside diphosphate kinase, NDK"/>
    <property type="match status" value="1"/>
</dbReference>
<evidence type="ECO:0000256" key="1">
    <source>
        <dbReference type="PROSITE-ProRule" id="PRU00706"/>
    </source>
</evidence>
<dbReference type="PROSITE" id="PS51374">
    <property type="entry name" value="NDPK_LIKE"/>
    <property type="match status" value="1"/>
</dbReference>
<dbReference type="Gene3D" id="3.30.70.141">
    <property type="entry name" value="Nucleoside diphosphate kinase-like domain"/>
    <property type="match status" value="1"/>
</dbReference>
<evidence type="ECO:0000256" key="2">
    <source>
        <dbReference type="SAM" id="MobiDB-lite"/>
    </source>
</evidence>
<organism evidence="3 4">
    <name type="scientific">Actinoplanes lutulentus</name>
    <dbReference type="NCBI Taxonomy" id="1287878"/>
    <lineage>
        <taxon>Bacteria</taxon>
        <taxon>Bacillati</taxon>
        <taxon>Actinomycetota</taxon>
        <taxon>Actinomycetes</taxon>
        <taxon>Micromonosporales</taxon>
        <taxon>Micromonosporaceae</taxon>
        <taxon>Actinoplanes</taxon>
    </lineage>
</organism>
<evidence type="ECO:0000313" key="4">
    <source>
        <dbReference type="Proteomes" id="UP000249341"/>
    </source>
</evidence>